<keyword evidence="3" id="KW-1003">Cell membrane</keyword>
<dbReference type="InterPro" id="IPR001245">
    <property type="entry name" value="Ser-Thr/Tyr_kinase_cat_dom"/>
</dbReference>
<dbReference type="InterPro" id="IPR008271">
    <property type="entry name" value="Ser/Thr_kinase_AS"/>
</dbReference>
<evidence type="ECO:0000256" key="7">
    <source>
        <dbReference type="ARBA" id="ARBA00022729"/>
    </source>
</evidence>
<dbReference type="CDD" id="cd14066">
    <property type="entry name" value="STKc_IRAK"/>
    <property type="match status" value="1"/>
</dbReference>
<feature type="domain" description="Protein kinase" evidence="21">
    <location>
        <begin position="524"/>
        <end position="797"/>
    </location>
</feature>
<gene>
    <name evidence="22" type="ORF">QYE76_051887</name>
</gene>
<dbReference type="Pfam" id="PF07714">
    <property type="entry name" value="PK_Tyr_Ser-Thr"/>
    <property type="match status" value="1"/>
</dbReference>
<evidence type="ECO:0000256" key="19">
    <source>
        <dbReference type="SAM" id="Phobius"/>
    </source>
</evidence>
<keyword evidence="10 17" id="KW-0067">ATP-binding</keyword>
<dbReference type="InterPro" id="IPR017441">
    <property type="entry name" value="Protein_kinase_ATP_BS"/>
</dbReference>
<dbReference type="InterPro" id="IPR045272">
    <property type="entry name" value="ANXUR1/2-like"/>
</dbReference>
<dbReference type="Gene3D" id="1.10.510.10">
    <property type="entry name" value="Transferase(Phosphotransferase) domain 1"/>
    <property type="match status" value="1"/>
</dbReference>
<dbReference type="GO" id="GO:0005886">
    <property type="term" value="C:plasma membrane"/>
    <property type="evidence" value="ECO:0007669"/>
    <property type="project" value="UniProtKB-SubCell"/>
</dbReference>
<dbReference type="FunFam" id="1.10.510.10:FF:000058">
    <property type="entry name" value="Receptor-like protein kinase FERONIA"/>
    <property type="match status" value="1"/>
</dbReference>
<keyword evidence="4" id="KW-0723">Serine/threonine-protein kinase</keyword>
<comment type="subcellular location">
    <subcellularLocation>
        <location evidence="1">Cell membrane</location>
        <topology evidence="1">Single-pass type I membrane protein</topology>
    </subcellularLocation>
</comment>
<evidence type="ECO:0000256" key="6">
    <source>
        <dbReference type="ARBA" id="ARBA00022692"/>
    </source>
</evidence>
<dbReference type="PROSITE" id="PS00107">
    <property type="entry name" value="PROTEIN_KINASE_ATP"/>
    <property type="match status" value="1"/>
</dbReference>
<dbReference type="Pfam" id="PF12819">
    <property type="entry name" value="Malectin_like"/>
    <property type="match status" value="1"/>
</dbReference>
<evidence type="ECO:0000256" key="3">
    <source>
        <dbReference type="ARBA" id="ARBA00022475"/>
    </source>
</evidence>
<dbReference type="GO" id="GO:0005524">
    <property type="term" value="F:ATP binding"/>
    <property type="evidence" value="ECO:0007669"/>
    <property type="project" value="UniProtKB-UniRule"/>
</dbReference>
<feature type="compositionally biased region" description="Low complexity" evidence="18">
    <location>
        <begin position="490"/>
        <end position="501"/>
    </location>
</feature>
<keyword evidence="11 19" id="KW-1133">Transmembrane helix</keyword>
<evidence type="ECO:0000256" key="4">
    <source>
        <dbReference type="ARBA" id="ARBA00022527"/>
    </source>
</evidence>
<proteinExistence type="predicted"/>
<feature type="transmembrane region" description="Helical" evidence="19">
    <location>
        <begin position="440"/>
        <end position="463"/>
    </location>
</feature>
<evidence type="ECO:0000256" key="5">
    <source>
        <dbReference type="ARBA" id="ARBA00022679"/>
    </source>
</evidence>
<keyword evidence="5" id="KW-0808">Transferase</keyword>
<evidence type="ECO:0000256" key="9">
    <source>
        <dbReference type="ARBA" id="ARBA00022777"/>
    </source>
</evidence>
<keyword evidence="12 19" id="KW-0472">Membrane</keyword>
<dbReference type="AlphaFoldDB" id="A0AAD8WKJ7"/>
<dbReference type="PANTHER" id="PTHR34590">
    <property type="entry name" value="OS03G0124300 PROTEIN-RELATED"/>
    <property type="match status" value="1"/>
</dbReference>
<evidence type="ECO:0000256" key="11">
    <source>
        <dbReference type="ARBA" id="ARBA00022989"/>
    </source>
</evidence>
<evidence type="ECO:0000256" key="14">
    <source>
        <dbReference type="ARBA" id="ARBA00023279"/>
    </source>
</evidence>
<dbReference type="PROSITE" id="PS50011">
    <property type="entry name" value="PROTEIN_KINASE_DOM"/>
    <property type="match status" value="1"/>
</dbReference>
<dbReference type="InterPro" id="IPR011009">
    <property type="entry name" value="Kinase-like_dom_sf"/>
</dbReference>
<dbReference type="PROSITE" id="PS00108">
    <property type="entry name" value="PROTEIN_KINASE_ST"/>
    <property type="match status" value="1"/>
</dbReference>
<feature type="chain" id="PRO_5042032806" description="non-specific serine/threonine protein kinase" evidence="20">
    <location>
        <begin position="22"/>
        <end position="935"/>
    </location>
</feature>
<evidence type="ECO:0000256" key="8">
    <source>
        <dbReference type="ARBA" id="ARBA00022741"/>
    </source>
</evidence>
<feature type="signal peptide" evidence="20">
    <location>
        <begin position="1"/>
        <end position="21"/>
    </location>
</feature>
<comment type="catalytic activity">
    <reaction evidence="15">
        <text>L-threonyl-[protein] + ATP = O-phospho-L-threonyl-[protein] + ADP + H(+)</text>
        <dbReference type="Rhea" id="RHEA:46608"/>
        <dbReference type="Rhea" id="RHEA-COMP:11060"/>
        <dbReference type="Rhea" id="RHEA-COMP:11605"/>
        <dbReference type="ChEBI" id="CHEBI:15378"/>
        <dbReference type="ChEBI" id="CHEBI:30013"/>
        <dbReference type="ChEBI" id="CHEBI:30616"/>
        <dbReference type="ChEBI" id="CHEBI:61977"/>
        <dbReference type="ChEBI" id="CHEBI:456216"/>
        <dbReference type="EC" id="2.7.11.1"/>
    </reaction>
</comment>
<evidence type="ECO:0000313" key="22">
    <source>
        <dbReference type="EMBL" id="KAK1663728.1"/>
    </source>
</evidence>
<evidence type="ECO:0000256" key="15">
    <source>
        <dbReference type="ARBA" id="ARBA00047899"/>
    </source>
</evidence>
<accession>A0AAD8WKJ7</accession>
<evidence type="ECO:0000259" key="21">
    <source>
        <dbReference type="PROSITE" id="PS50011"/>
    </source>
</evidence>
<dbReference type="EMBL" id="JAUUTY010000003">
    <property type="protein sequence ID" value="KAK1663728.1"/>
    <property type="molecule type" value="Genomic_DNA"/>
</dbReference>
<feature type="region of interest" description="Disordered" evidence="18">
    <location>
        <begin position="470"/>
        <end position="501"/>
    </location>
</feature>
<keyword evidence="8 17" id="KW-0547">Nucleotide-binding</keyword>
<dbReference type="FunFam" id="2.60.120.430:FF:000007">
    <property type="entry name" value="FERONIA receptor-like kinase"/>
    <property type="match status" value="1"/>
</dbReference>
<dbReference type="EC" id="2.7.11.1" evidence="2"/>
<dbReference type="InterPro" id="IPR024788">
    <property type="entry name" value="Malectin-like_Carb-bd_dom"/>
</dbReference>
<evidence type="ECO:0000256" key="17">
    <source>
        <dbReference type="PROSITE-ProRule" id="PRU10141"/>
    </source>
</evidence>
<sequence>MAFSVLLVTLTLLALVSLAVAAGNSSTASTPILLNCGASTRNNDDSGRTWDGDSASNSTPSVKGVALTASKQHSSLPSIVPFMTARIFTSNYTYSIPVSPGRMFLRLYFYPVDYENYTVPNAYFSVSTTDLVLLNEFNASQTAQAISSAYLVREFSVIVSTSSLDLTFAPSAHQNGSYAFVNGIEIVPTPDIFTAPDTRFVTGGSPDPFTFDPSTGVQTMYRLNVGGNAISRKDDSGFYRSWDNDSPYIFGGSGVVFSRDPNLTISYTSQVPNYTAPVDVYGTARSMGPTAQINLNYNLTWILPVDAGFSYLLRFHFCEIQYPITKVNQRSFFIYINNQTAQQQMDVIVWSGGIGRTAFTDYVILTAGSGQVDMWIALHPDLSSRPEYFDAILNGLEVFKLQDLQVSGLKNLAGLNPPLPQKPDVINPTEAPGGGKSKGALIGGAVGGFTVLLIVCFGVCIICRRKKKIPKDSGKSEDGHWTPLTDYSRSRSTVSGTTATTSTLPSNLCRHFSFSEVQTATNNFDQAFLLGKGGFGNVYLGEIDSGTKVAIKRCNPMSEQGVHEFQTEIEMLSKLRHRHLVSLIGYCEDRSEMILVYDYMAHGTLREHLYNTKNPPLSWKQRLEICIGAARGLYYLHTGVKETIIHRDVKTTNILLDHKWVAKVSDFGLSKTGPNVDNTHVSTVVKGSFGYLDPEYFRRQQLSEKSDVYSFGVVLFEVLCARPALSPSLPKEQVSLADWALRCQKKGTLGQIIDPCLQGKIAPQCFIKFAETAQKCVADHSIDRPSMGDVLWNLEFALQLQESDGDISSSLTEGTLSSGASPLVMTRLQSDEPSTDSTTTTTTTMSITGRSITSVESDGLTPSTVFSQIMHPDGSSLASGGAKYCTRKHCAVWVMKNLLIFSDIHSAIKLRSKAVGHEIKTSIQFAKYPSLFITA</sequence>
<evidence type="ECO:0000256" key="20">
    <source>
        <dbReference type="SAM" id="SignalP"/>
    </source>
</evidence>
<keyword evidence="9" id="KW-0418">Kinase</keyword>
<evidence type="ECO:0000313" key="23">
    <source>
        <dbReference type="Proteomes" id="UP001231189"/>
    </source>
</evidence>
<evidence type="ECO:0000256" key="12">
    <source>
        <dbReference type="ARBA" id="ARBA00023136"/>
    </source>
</evidence>
<evidence type="ECO:0000256" key="13">
    <source>
        <dbReference type="ARBA" id="ARBA00023180"/>
    </source>
</evidence>
<feature type="binding site" evidence="17">
    <location>
        <position position="552"/>
    </location>
    <ligand>
        <name>ATP</name>
        <dbReference type="ChEBI" id="CHEBI:30616"/>
    </ligand>
</feature>
<evidence type="ECO:0000256" key="2">
    <source>
        <dbReference type="ARBA" id="ARBA00012513"/>
    </source>
</evidence>
<dbReference type="GO" id="GO:0004674">
    <property type="term" value="F:protein serine/threonine kinase activity"/>
    <property type="evidence" value="ECO:0007669"/>
    <property type="project" value="UniProtKB-KW"/>
</dbReference>
<feature type="compositionally biased region" description="Basic and acidic residues" evidence="18">
    <location>
        <begin position="470"/>
        <end position="480"/>
    </location>
</feature>
<name>A0AAD8WKJ7_LOLMU</name>
<dbReference type="Proteomes" id="UP001231189">
    <property type="component" value="Unassembled WGS sequence"/>
</dbReference>
<dbReference type="Gene3D" id="3.30.200.20">
    <property type="entry name" value="Phosphorylase Kinase, domain 1"/>
    <property type="match status" value="1"/>
</dbReference>
<dbReference type="FunFam" id="2.60.120.430:FF:000003">
    <property type="entry name" value="FERONIA receptor-like kinase"/>
    <property type="match status" value="1"/>
</dbReference>
<keyword evidence="14" id="KW-0278">Fertilization</keyword>
<evidence type="ECO:0000256" key="1">
    <source>
        <dbReference type="ARBA" id="ARBA00004251"/>
    </source>
</evidence>
<dbReference type="SMART" id="SM00220">
    <property type="entry name" value="S_TKc"/>
    <property type="match status" value="1"/>
</dbReference>
<dbReference type="FunFam" id="3.30.200.20:FF:000039">
    <property type="entry name" value="receptor-like protein kinase FERONIA"/>
    <property type="match status" value="1"/>
</dbReference>
<dbReference type="InterPro" id="IPR000719">
    <property type="entry name" value="Prot_kinase_dom"/>
</dbReference>
<keyword evidence="23" id="KW-1185">Reference proteome</keyword>
<keyword evidence="7 20" id="KW-0732">Signal</keyword>
<protein>
    <recommendedName>
        <fullName evidence="2">non-specific serine/threonine protein kinase</fullName>
        <ecNumber evidence="2">2.7.11.1</ecNumber>
    </recommendedName>
</protein>
<reference evidence="22" key="1">
    <citation type="submission" date="2023-07" db="EMBL/GenBank/DDBJ databases">
        <title>A chromosome-level genome assembly of Lolium multiflorum.</title>
        <authorList>
            <person name="Chen Y."/>
            <person name="Copetti D."/>
            <person name="Kolliker R."/>
            <person name="Studer B."/>
        </authorList>
    </citation>
    <scope>NUCLEOTIDE SEQUENCE</scope>
    <source>
        <strain evidence="22">02402/16</strain>
        <tissue evidence="22">Leaf</tissue>
    </source>
</reference>
<comment type="catalytic activity">
    <reaction evidence="16">
        <text>L-seryl-[protein] + ATP = O-phospho-L-seryl-[protein] + ADP + H(+)</text>
        <dbReference type="Rhea" id="RHEA:17989"/>
        <dbReference type="Rhea" id="RHEA-COMP:9863"/>
        <dbReference type="Rhea" id="RHEA-COMP:11604"/>
        <dbReference type="ChEBI" id="CHEBI:15378"/>
        <dbReference type="ChEBI" id="CHEBI:29999"/>
        <dbReference type="ChEBI" id="CHEBI:30616"/>
        <dbReference type="ChEBI" id="CHEBI:83421"/>
        <dbReference type="ChEBI" id="CHEBI:456216"/>
        <dbReference type="EC" id="2.7.11.1"/>
    </reaction>
</comment>
<dbReference type="Gene3D" id="2.60.120.430">
    <property type="entry name" value="Galactose-binding lectin"/>
    <property type="match status" value="2"/>
</dbReference>
<evidence type="ECO:0000256" key="10">
    <source>
        <dbReference type="ARBA" id="ARBA00022840"/>
    </source>
</evidence>
<dbReference type="SUPFAM" id="SSF56112">
    <property type="entry name" value="Protein kinase-like (PK-like)"/>
    <property type="match status" value="1"/>
</dbReference>
<comment type="caution">
    <text evidence="22">The sequence shown here is derived from an EMBL/GenBank/DDBJ whole genome shotgun (WGS) entry which is preliminary data.</text>
</comment>
<evidence type="ECO:0000256" key="16">
    <source>
        <dbReference type="ARBA" id="ARBA00048679"/>
    </source>
</evidence>
<keyword evidence="13" id="KW-0325">Glycoprotein</keyword>
<evidence type="ECO:0000256" key="18">
    <source>
        <dbReference type="SAM" id="MobiDB-lite"/>
    </source>
</evidence>
<dbReference type="GO" id="GO:0004714">
    <property type="term" value="F:transmembrane receptor protein tyrosine kinase activity"/>
    <property type="evidence" value="ECO:0007669"/>
    <property type="project" value="InterPro"/>
</dbReference>
<keyword evidence="6 19" id="KW-0812">Transmembrane</keyword>
<organism evidence="22 23">
    <name type="scientific">Lolium multiflorum</name>
    <name type="common">Italian ryegrass</name>
    <name type="synonym">Lolium perenne subsp. multiflorum</name>
    <dbReference type="NCBI Taxonomy" id="4521"/>
    <lineage>
        <taxon>Eukaryota</taxon>
        <taxon>Viridiplantae</taxon>
        <taxon>Streptophyta</taxon>
        <taxon>Embryophyta</taxon>
        <taxon>Tracheophyta</taxon>
        <taxon>Spermatophyta</taxon>
        <taxon>Magnoliopsida</taxon>
        <taxon>Liliopsida</taxon>
        <taxon>Poales</taxon>
        <taxon>Poaceae</taxon>
        <taxon>BOP clade</taxon>
        <taxon>Pooideae</taxon>
        <taxon>Poodae</taxon>
        <taxon>Poeae</taxon>
        <taxon>Poeae Chloroplast Group 2 (Poeae type)</taxon>
        <taxon>Loliodinae</taxon>
        <taxon>Loliinae</taxon>
        <taxon>Lolium</taxon>
    </lineage>
</organism>
<dbReference type="PANTHER" id="PTHR34590:SF5">
    <property type="entry name" value="OS04G0586500 PROTEIN"/>
    <property type="match status" value="1"/>
</dbReference>